<feature type="compositionally biased region" description="Low complexity" evidence="1">
    <location>
        <begin position="193"/>
        <end position="208"/>
    </location>
</feature>
<feature type="compositionally biased region" description="Low complexity" evidence="1">
    <location>
        <begin position="109"/>
        <end position="126"/>
    </location>
</feature>
<evidence type="ECO:0000256" key="1">
    <source>
        <dbReference type="SAM" id="MobiDB-lite"/>
    </source>
</evidence>
<feature type="transmembrane region" description="Helical" evidence="2">
    <location>
        <begin position="74"/>
        <end position="93"/>
    </location>
</feature>
<keyword evidence="2" id="KW-1133">Transmembrane helix</keyword>
<feature type="compositionally biased region" description="Low complexity" evidence="1">
    <location>
        <begin position="152"/>
        <end position="168"/>
    </location>
</feature>
<dbReference type="PANTHER" id="PTHR19879">
    <property type="entry name" value="TRANSCRIPTION INITIATION FACTOR TFIID"/>
    <property type="match status" value="1"/>
</dbReference>
<feature type="region of interest" description="Disordered" evidence="1">
    <location>
        <begin position="647"/>
        <end position="678"/>
    </location>
</feature>
<dbReference type="Gene3D" id="2.130.10.10">
    <property type="entry name" value="YVTN repeat-like/Quinoprotein amine dehydrogenase"/>
    <property type="match status" value="3"/>
</dbReference>
<comment type="caution">
    <text evidence="3">The sequence shown here is derived from an EMBL/GenBank/DDBJ whole genome shotgun (WGS) entry which is preliminary data.</text>
</comment>
<sequence>MPIVVECGLCGKKNKFPDHVAGTIVNCRSCGVALEIPGGQGSGGDEAAIERRPPKSSGSLRAGRKRSRPTNPPAALLVVGGVLAAIVMVGLLLNGGGGGGPVPPPPAGFEPANPFGGGYSPPVATQPFPPPAPSPPPARSPAPGGASGNNVATTSSSAPSSPDSSADAFPPGSRPHERPPTTVANVPKIKPFTAASTPTTPSSPPMAARPEPAHHWEVQPDPPPDPLPANWDGRFRIRVAATATLLEHHIVYPKTPSPFVVVALQERNKEWREIWDLSTGQLHYTLRGHDIPPTAPVALSPDAHYAAWKGTFGGLDVFDVAGKKLLGNLPVTADGEQFFVSDLALLPGGRLVAQANAQKLAKVWQLPQGELTRTIPLGDKFAYPEKTAFSPGGRFMAVEAHFAEWTIRVYDLDTGNIAGEIQLKPLGAVRSLSQLAFSPDGSELACVMDVTQPASVTQILVWSLADGRVAQNLLLSPSLQTAHKTHRGALGLQWSLDGRRFLVHGIALVDRAAEKVVYVFQPSATDAKSTRKLLASDLIAEYDGNNRQGVIKPLSIRTEDVAQATAVVEAGGLPQDLKLPPLTKASDPTTASTPQGASEWSATPDPAATLPDGLLATPLPLSAGKGAVRALFVSGGDSPKAFVRVADGETRGDPIAETAATDDHREPNGSTQRQRPPGMAAQENWIDIYDLRTRKPAGKIPVPFSADLVSVSPDGARVLVQAHHAPGRLDVYDVLSEHVVGFRPYQSARDEADWALDAARFIDSHHILTINRRRQLAVWSIPTCQAVYQVPQVALAALSPGRKLLACAGEQGVELRDALTGAGRGSLPVLGRVRALAFSPQGDRLAILRQQRGSLWLVVADLASGNREDEIPFPLVTANVLQWCGDRHLLCNESALFDLESQSVVWSYRLDGGLAAAEFPDGRFWYASPSSRAPAWHLVAATLPEEKVAALLAEMSLKPELLVQPGLPLTVKWDFKPVSWAPTLAPSLPKFVRSAVAQAGFEISEKPTEPLKLTITGAGRTGAPFEFSDGGNRPAQRTVQDHLYEIKVVYTLGNDLLWQTEAQFSTNDAVPLLDQVPASKSVQQALDELLVASVQRYCEELEFPAYVFSKKSAEGMGVSTLSGDGIATGGLNK</sequence>
<dbReference type="AlphaFoldDB" id="A0A7C4LMQ5"/>
<evidence type="ECO:0008006" key="4">
    <source>
        <dbReference type="Google" id="ProtNLM"/>
    </source>
</evidence>
<keyword evidence="2" id="KW-0812">Transmembrane</keyword>
<feature type="compositionally biased region" description="Pro residues" evidence="1">
    <location>
        <begin position="127"/>
        <end position="140"/>
    </location>
</feature>
<proteinExistence type="predicted"/>
<keyword evidence="2" id="KW-0472">Membrane</keyword>
<name>A0A7C4LMQ5_9PLAN</name>
<feature type="region of interest" description="Disordered" evidence="1">
    <location>
        <begin position="38"/>
        <end position="73"/>
    </location>
</feature>
<accession>A0A7C4LMQ5</accession>
<gene>
    <name evidence="3" type="ORF">ENS64_15725</name>
</gene>
<dbReference type="InterPro" id="IPR015943">
    <property type="entry name" value="WD40/YVTN_repeat-like_dom_sf"/>
</dbReference>
<feature type="region of interest" description="Disordered" evidence="1">
    <location>
        <begin position="575"/>
        <end position="611"/>
    </location>
</feature>
<feature type="compositionally biased region" description="Polar residues" evidence="1">
    <location>
        <begin position="586"/>
        <end position="601"/>
    </location>
</feature>
<reference evidence="3" key="1">
    <citation type="journal article" date="2020" name="mSystems">
        <title>Genome- and Community-Level Interaction Insights into Carbon Utilization and Element Cycling Functions of Hydrothermarchaeota in Hydrothermal Sediment.</title>
        <authorList>
            <person name="Zhou Z."/>
            <person name="Liu Y."/>
            <person name="Xu W."/>
            <person name="Pan J."/>
            <person name="Luo Z.H."/>
            <person name="Li M."/>
        </authorList>
    </citation>
    <scope>NUCLEOTIDE SEQUENCE [LARGE SCALE GENOMIC DNA]</scope>
    <source>
        <strain evidence="3">SpSt-508</strain>
    </source>
</reference>
<protein>
    <recommendedName>
        <fullName evidence="4">WD40 repeat domain-containing protein</fullName>
    </recommendedName>
</protein>
<dbReference type="InterPro" id="IPR011044">
    <property type="entry name" value="Quino_amine_DH_bsu"/>
</dbReference>
<evidence type="ECO:0000313" key="3">
    <source>
        <dbReference type="EMBL" id="HGT40693.1"/>
    </source>
</evidence>
<feature type="region of interest" description="Disordered" evidence="1">
    <location>
        <begin position="102"/>
        <end position="229"/>
    </location>
</feature>
<dbReference type="PANTHER" id="PTHR19879:SF9">
    <property type="entry name" value="TRANSCRIPTION INITIATION FACTOR TFIID SUBUNIT 5"/>
    <property type="match status" value="1"/>
</dbReference>
<dbReference type="EMBL" id="DSVQ01000018">
    <property type="protein sequence ID" value="HGT40693.1"/>
    <property type="molecule type" value="Genomic_DNA"/>
</dbReference>
<dbReference type="SUPFAM" id="SSF50969">
    <property type="entry name" value="YVTN repeat-like/Quinoprotein amine dehydrogenase"/>
    <property type="match status" value="2"/>
</dbReference>
<evidence type="ECO:0000256" key="2">
    <source>
        <dbReference type="SAM" id="Phobius"/>
    </source>
</evidence>
<organism evidence="3">
    <name type="scientific">Schlesneria paludicola</name>
    <dbReference type="NCBI Taxonomy" id="360056"/>
    <lineage>
        <taxon>Bacteria</taxon>
        <taxon>Pseudomonadati</taxon>
        <taxon>Planctomycetota</taxon>
        <taxon>Planctomycetia</taxon>
        <taxon>Planctomycetales</taxon>
        <taxon>Planctomycetaceae</taxon>
        <taxon>Schlesneria</taxon>
    </lineage>
</organism>